<evidence type="ECO:0000256" key="3">
    <source>
        <dbReference type="ARBA" id="ARBA00023015"/>
    </source>
</evidence>
<dbReference type="InterPro" id="IPR003018">
    <property type="entry name" value="GAF"/>
</dbReference>
<proteinExistence type="predicted"/>
<dbReference type="EMBL" id="JAPNNL010000011">
    <property type="protein sequence ID" value="MDA0632718.1"/>
    <property type="molecule type" value="Genomic_DNA"/>
</dbReference>
<feature type="region of interest" description="Disordered" evidence="5">
    <location>
        <begin position="1"/>
        <end position="23"/>
    </location>
</feature>
<dbReference type="SUPFAM" id="SSF52172">
    <property type="entry name" value="CheY-like"/>
    <property type="match status" value="1"/>
</dbReference>
<dbReference type="SUPFAM" id="SSF55781">
    <property type="entry name" value="GAF domain-like"/>
    <property type="match status" value="1"/>
</dbReference>
<dbReference type="InterPro" id="IPR011006">
    <property type="entry name" value="CheY-like_superfamily"/>
</dbReference>
<dbReference type="SMART" id="SM01012">
    <property type="entry name" value="ANTAR"/>
    <property type="match status" value="1"/>
</dbReference>
<evidence type="ECO:0000313" key="7">
    <source>
        <dbReference type="EMBL" id="MDA0632718.1"/>
    </source>
</evidence>
<protein>
    <submittedName>
        <fullName evidence="7">GAF and ANTAR domain-containing protein</fullName>
    </submittedName>
</protein>
<keyword evidence="8" id="KW-1185">Reference proteome</keyword>
<dbReference type="Pfam" id="PF03861">
    <property type="entry name" value="ANTAR"/>
    <property type="match status" value="1"/>
</dbReference>
<keyword evidence="2" id="KW-0418">Kinase</keyword>
<dbReference type="InterPro" id="IPR012074">
    <property type="entry name" value="GAF_ANTAR"/>
</dbReference>
<dbReference type="PIRSF" id="PIRSF036625">
    <property type="entry name" value="GAF_ANTAR"/>
    <property type="match status" value="1"/>
</dbReference>
<dbReference type="Gene3D" id="1.10.10.10">
    <property type="entry name" value="Winged helix-like DNA-binding domain superfamily/Winged helix DNA-binding domain"/>
    <property type="match status" value="1"/>
</dbReference>
<dbReference type="SMART" id="SM00065">
    <property type="entry name" value="GAF"/>
    <property type="match status" value="1"/>
</dbReference>
<dbReference type="InterPro" id="IPR036388">
    <property type="entry name" value="WH-like_DNA-bd_sf"/>
</dbReference>
<keyword evidence="3" id="KW-0805">Transcription regulation</keyword>
<dbReference type="Pfam" id="PF13185">
    <property type="entry name" value="GAF_2"/>
    <property type="match status" value="1"/>
</dbReference>
<reference evidence="7" key="1">
    <citation type="submission" date="2022-11" db="EMBL/GenBank/DDBJ databases">
        <title>Nonomuraea corallina sp. nov., a new species of the genus Nonomuraea isolated from sea side sediment in Thai sea.</title>
        <authorList>
            <person name="Ngamcharungchit C."/>
            <person name="Matsumoto A."/>
            <person name="Suriyachadkun C."/>
            <person name="Panbangred W."/>
            <person name="Inahashi Y."/>
            <person name="Intra B."/>
        </authorList>
    </citation>
    <scope>NUCLEOTIDE SEQUENCE</scope>
    <source>
        <strain evidence="7">MCN248</strain>
    </source>
</reference>
<keyword evidence="4" id="KW-0804">Transcription</keyword>
<name>A0ABT4S6P4_9ACTN</name>
<evidence type="ECO:0000313" key="8">
    <source>
        <dbReference type="Proteomes" id="UP001144036"/>
    </source>
</evidence>
<evidence type="ECO:0000256" key="1">
    <source>
        <dbReference type="ARBA" id="ARBA00022679"/>
    </source>
</evidence>
<comment type="caution">
    <text evidence="7">The sequence shown here is derived from an EMBL/GenBank/DDBJ whole genome shotgun (WGS) entry which is preliminary data.</text>
</comment>
<evidence type="ECO:0000256" key="5">
    <source>
        <dbReference type="SAM" id="MobiDB-lite"/>
    </source>
</evidence>
<dbReference type="Gene3D" id="3.30.450.40">
    <property type="match status" value="1"/>
</dbReference>
<feature type="compositionally biased region" description="Basic and acidic residues" evidence="5">
    <location>
        <begin position="1"/>
        <end position="11"/>
    </location>
</feature>
<sequence length="264" mass="28628">MPDDSEHRGERGQPSADYRGQASADRLAVKLSELARHLREGAGVQETLDAIVRAGVDTIAGAEHAGVTVVRRRRTVETKASTDEVVREADRAQYETGQGPCLDAIYLERTVRVSDMSAERRWPAFVERARGLGVASMLSFQLYVHEDNLGALNLYAGRPDAFGDESEHVGLLFAAHAAVAMSGAQQEEHLSRAVAMRDLIGQAKGILMERHRLTADQAFTLLVSASQETNTRLADIARHLVHTGELAGRRIGQPLGDAARGEGT</sequence>
<feature type="domain" description="ANTAR" evidence="6">
    <location>
        <begin position="180"/>
        <end position="241"/>
    </location>
</feature>
<dbReference type="InterPro" id="IPR005561">
    <property type="entry name" value="ANTAR"/>
</dbReference>
<gene>
    <name evidence="7" type="ORF">OUY22_04760</name>
</gene>
<accession>A0ABT4S6P4</accession>
<dbReference type="InterPro" id="IPR029016">
    <property type="entry name" value="GAF-like_dom_sf"/>
</dbReference>
<keyword evidence="1" id="KW-0808">Transferase</keyword>
<evidence type="ECO:0000259" key="6">
    <source>
        <dbReference type="PROSITE" id="PS50921"/>
    </source>
</evidence>
<evidence type="ECO:0000256" key="4">
    <source>
        <dbReference type="ARBA" id="ARBA00023163"/>
    </source>
</evidence>
<dbReference type="PROSITE" id="PS50921">
    <property type="entry name" value="ANTAR"/>
    <property type="match status" value="1"/>
</dbReference>
<evidence type="ECO:0000256" key="2">
    <source>
        <dbReference type="ARBA" id="ARBA00022777"/>
    </source>
</evidence>
<dbReference type="RefSeq" id="WP_270153499.1">
    <property type="nucleotide sequence ID" value="NZ_JAPNNL010000011.1"/>
</dbReference>
<dbReference type="Proteomes" id="UP001144036">
    <property type="component" value="Unassembled WGS sequence"/>
</dbReference>
<organism evidence="7 8">
    <name type="scientific">Nonomuraea corallina</name>
    <dbReference type="NCBI Taxonomy" id="2989783"/>
    <lineage>
        <taxon>Bacteria</taxon>
        <taxon>Bacillati</taxon>
        <taxon>Actinomycetota</taxon>
        <taxon>Actinomycetes</taxon>
        <taxon>Streptosporangiales</taxon>
        <taxon>Streptosporangiaceae</taxon>
        <taxon>Nonomuraea</taxon>
    </lineage>
</organism>